<reference evidence="5 6" key="1">
    <citation type="submission" date="2019-11" db="EMBL/GenBank/DDBJ databases">
        <title>Whole-genome sequence of Rhodoplanes serenus DSM 18633, type strain.</title>
        <authorList>
            <person name="Kyndt J.A."/>
            <person name="Meyer T.E."/>
        </authorList>
    </citation>
    <scope>NUCLEOTIDE SEQUENCE [LARGE SCALE GENOMIC DNA]</scope>
    <source>
        <strain evidence="5 6">DSM 18633</strain>
    </source>
</reference>
<dbReference type="PROSITE" id="PS50931">
    <property type="entry name" value="HTH_LYSR"/>
    <property type="match status" value="1"/>
</dbReference>
<name>A0A327K0V3_9BRAD</name>
<dbReference type="EMBL" id="WNKV01000004">
    <property type="protein sequence ID" value="MTW15872.1"/>
    <property type="molecule type" value="Genomic_DNA"/>
</dbReference>
<dbReference type="SUPFAM" id="SSF53850">
    <property type="entry name" value="Periplasmic binding protein-like II"/>
    <property type="match status" value="1"/>
</dbReference>
<sequence>MEITLRQIRAFLAIVQLRSFTRAAAMLHLSQPALTVQIRNLEAALGVRLLDRDNRAVEVTRVGLELVPVLQRTIGDLDAALVDLREIGAGRRGTVRVAALPSFAASLLPEVIVTCRRANPALAFVVRDAIASQVVAMVRSEDVDLGITGGVVADAELDVLHETTDQLCLVFQEAHPIGRKRRIGLRDLVDLPLVLTNPGTSVRDVIDAALMTIGRTPTVACEVTYMMSAVAMVRAGLGVTVLPRSARETRVERGIRARAIDDPAFARPVVLVKKKGRTLPPASLAFRDACIAAMRRALRS</sequence>
<evidence type="ECO:0000256" key="4">
    <source>
        <dbReference type="ARBA" id="ARBA00023163"/>
    </source>
</evidence>
<dbReference type="CDD" id="cd08440">
    <property type="entry name" value="PBP2_LTTR_like_4"/>
    <property type="match status" value="1"/>
</dbReference>
<dbReference type="AlphaFoldDB" id="A0A327K0V3"/>
<comment type="caution">
    <text evidence="5">The sequence shown here is derived from an EMBL/GenBank/DDBJ whole genome shotgun (WGS) entry which is preliminary data.</text>
</comment>
<dbReference type="InterPro" id="IPR000847">
    <property type="entry name" value="LysR_HTH_N"/>
</dbReference>
<dbReference type="Proteomes" id="UP000438991">
    <property type="component" value="Unassembled WGS sequence"/>
</dbReference>
<protein>
    <submittedName>
        <fullName evidence="5">LysR family transcriptional regulator</fullName>
    </submittedName>
</protein>
<dbReference type="InterPro" id="IPR036390">
    <property type="entry name" value="WH_DNA-bd_sf"/>
</dbReference>
<dbReference type="Gene3D" id="1.10.10.10">
    <property type="entry name" value="Winged helix-like DNA-binding domain superfamily/Winged helix DNA-binding domain"/>
    <property type="match status" value="1"/>
</dbReference>
<dbReference type="RefSeq" id="WP_111386848.1">
    <property type="nucleotide sequence ID" value="NZ_NPEW01000189.1"/>
</dbReference>
<dbReference type="Pfam" id="PF03466">
    <property type="entry name" value="LysR_substrate"/>
    <property type="match status" value="1"/>
</dbReference>
<dbReference type="SUPFAM" id="SSF46785">
    <property type="entry name" value="Winged helix' DNA-binding domain"/>
    <property type="match status" value="1"/>
</dbReference>
<proteinExistence type="inferred from homology"/>
<evidence type="ECO:0000313" key="6">
    <source>
        <dbReference type="Proteomes" id="UP000438991"/>
    </source>
</evidence>
<keyword evidence="3" id="KW-0238">DNA-binding</keyword>
<dbReference type="InterPro" id="IPR036388">
    <property type="entry name" value="WH-like_DNA-bd_sf"/>
</dbReference>
<gene>
    <name evidence="5" type="ORF">GJ689_06585</name>
</gene>
<dbReference type="PRINTS" id="PR00039">
    <property type="entry name" value="HTHLYSR"/>
</dbReference>
<evidence type="ECO:0000256" key="2">
    <source>
        <dbReference type="ARBA" id="ARBA00023015"/>
    </source>
</evidence>
<dbReference type="GO" id="GO:0005829">
    <property type="term" value="C:cytosol"/>
    <property type="evidence" value="ECO:0007669"/>
    <property type="project" value="TreeGrafter"/>
</dbReference>
<dbReference type="PANTHER" id="PTHR30419">
    <property type="entry name" value="HTH-TYPE TRANSCRIPTIONAL REGULATOR YBHD"/>
    <property type="match status" value="1"/>
</dbReference>
<evidence type="ECO:0000313" key="5">
    <source>
        <dbReference type="EMBL" id="MTW15872.1"/>
    </source>
</evidence>
<keyword evidence="4" id="KW-0804">Transcription</keyword>
<dbReference type="Pfam" id="PF00126">
    <property type="entry name" value="HTH_1"/>
    <property type="match status" value="1"/>
</dbReference>
<organism evidence="5 6">
    <name type="scientific">Rhodoplanes serenus</name>
    <dbReference type="NCBI Taxonomy" id="200615"/>
    <lineage>
        <taxon>Bacteria</taxon>
        <taxon>Pseudomonadati</taxon>
        <taxon>Pseudomonadota</taxon>
        <taxon>Alphaproteobacteria</taxon>
        <taxon>Hyphomicrobiales</taxon>
        <taxon>Nitrobacteraceae</taxon>
        <taxon>Rhodoplanes</taxon>
    </lineage>
</organism>
<dbReference type="PANTHER" id="PTHR30419:SF8">
    <property type="entry name" value="NITROGEN ASSIMILATION TRANSCRIPTIONAL ACTIVATOR-RELATED"/>
    <property type="match status" value="1"/>
</dbReference>
<accession>A0A327K0V3</accession>
<dbReference type="Gene3D" id="3.40.190.290">
    <property type="match status" value="1"/>
</dbReference>
<evidence type="ECO:0000256" key="3">
    <source>
        <dbReference type="ARBA" id="ARBA00023125"/>
    </source>
</evidence>
<comment type="similarity">
    <text evidence="1">Belongs to the LysR transcriptional regulatory family.</text>
</comment>
<dbReference type="FunFam" id="1.10.10.10:FF:000001">
    <property type="entry name" value="LysR family transcriptional regulator"/>
    <property type="match status" value="1"/>
</dbReference>
<dbReference type="GO" id="GO:0003700">
    <property type="term" value="F:DNA-binding transcription factor activity"/>
    <property type="evidence" value="ECO:0007669"/>
    <property type="project" value="InterPro"/>
</dbReference>
<keyword evidence="2" id="KW-0805">Transcription regulation</keyword>
<dbReference type="InterPro" id="IPR050950">
    <property type="entry name" value="HTH-type_LysR_regulators"/>
</dbReference>
<dbReference type="GO" id="GO:0003677">
    <property type="term" value="F:DNA binding"/>
    <property type="evidence" value="ECO:0007669"/>
    <property type="project" value="UniProtKB-KW"/>
</dbReference>
<evidence type="ECO:0000256" key="1">
    <source>
        <dbReference type="ARBA" id="ARBA00009437"/>
    </source>
</evidence>
<dbReference type="InterPro" id="IPR005119">
    <property type="entry name" value="LysR_subst-bd"/>
</dbReference>